<evidence type="ECO:0000256" key="4">
    <source>
        <dbReference type="ARBA" id="ARBA00022833"/>
    </source>
</evidence>
<feature type="binding site" evidence="5">
    <location>
        <position position="86"/>
    </location>
    <ligand>
        <name>Zn(2+)</name>
        <dbReference type="ChEBI" id="CHEBI:29105"/>
    </ligand>
</feature>
<dbReference type="Proteomes" id="UP000584374">
    <property type="component" value="Unassembled WGS sequence"/>
</dbReference>
<proteinExistence type="inferred from homology"/>
<comment type="caution">
    <text evidence="6">The sequence shown here is derived from an EMBL/GenBank/DDBJ whole genome shotgun (WGS) entry which is preliminary data.</text>
</comment>
<protein>
    <recommendedName>
        <fullName evidence="5">Hydrogenase maturation factor HypA</fullName>
    </recommendedName>
</protein>
<keyword evidence="3 5" id="KW-0479">Metal-binding</keyword>
<reference evidence="6 7" key="1">
    <citation type="submission" date="2020-08" db="EMBL/GenBank/DDBJ databases">
        <title>Sequencing the genomes of 1000 actinobacteria strains.</title>
        <authorList>
            <person name="Klenk H.-P."/>
        </authorList>
    </citation>
    <scope>NUCLEOTIDE SEQUENCE [LARGE SCALE GENOMIC DNA]</scope>
    <source>
        <strain evidence="6 7">DSM 45584</strain>
    </source>
</reference>
<dbReference type="PIRSF" id="PIRSF004761">
    <property type="entry name" value="Hydrgn_mat_HypA"/>
    <property type="match status" value="1"/>
</dbReference>
<dbReference type="GO" id="GO:0008270">
    <property type="term" value="F:zinc ion binding"/>
    <property type="evidence" value="ECO:0007669"/>
    <property type="project" value="UniProtKB-UniRule"/>
</dbReference>
<dbReference type="PANTHER" id="PTHR34535:SF3">
    <property type="entry name" value="HYDROGENASE MATURATION FACTOR HYPA"/>
    <property type="match status" value="1"/>
</dbReference>
<feature type="binding site" evidence="5">
    <location>
        <position position="88"/>
    </location>
    <ligand>
        <name>Zn(2+)</name>
        <dbReference type="ChEBI" id="CHEBI:29105"/>
    </ligand>
</feature>
<comment type="similarity">
    <text evidence="1 5">Belongs to the HypA/HybF family.</text>
</comment>
<evidence type="ECO:0000313" key="7">
    <source>
        <dbReference type="Proteomes" id="UP000584374"/>
    </source>
</evidence>
<dbReference type="Pfam" id="PF01155">
    <property type="entry name" value="HypA"/>
    <property type="match status" value="1"/>
</dbReference>
<dbReference type="EMBL" id="JACHIW010000001">
    <property type="protein sequence ID" value="MBB5152573.1"/>
    <property type="molecule type" value="Genomic_DNA"/>
</dbReference>
<dbReference type="Gene3D" id="3.30.2320.80">
    <property type="match status" value="1"/>
</dbReference>
<keyword evidence="2 5" id="KW-0533">Nickel</keyword>
<keyword evidence="7" id="KW-1185">Reference proteome</keyword>
<evidence type="ECO:0000256" key="1">
    <source>
        <dbReference type="ARBA" id="ARBA00010748"/>
    </source>
</evidence>
<dbReference type="PANTHER" id="PTHR34535">
    <property type="entry name" value="HYDROGENASE MATURATION FACTOR HYPA"/>
    <property type="match status" value="1"/>
</dbReference>
<evidence type="ECO:0000256" key="3">
    <source>
        <dbReference type="ARBA" id="ARBA00022723"/>
    </source>
</evidence>
<gene>
    <name evidence="5" type="primary">hypA</name>
    <name evidence="6" type="ORF">BJ970_000107</name>
</gene>
<dbReference type="InterPro" id="IPR020538">
    <property type="entry name" value="Hydgase_Ni_incorp_HypA/HybF_CS"/>
</dbReference>
<organism evidence="6 7">
    <name type="scientific">Saccharopolyspora phatthalungensis</name>
    <dbReference type="NCBI Taxonomy" id="664693"/>
    <lineage>
        <taxon>Bacteria</taxon>
        <taxon>Bacillati</taxon>
        <taxon>Actinomycetota</taxon>
        <taxon>Actinomycetes</taxon>
        <taxon>Pseudonocardiales</taxon>
        <taxon>Pseudonocardiaceae</taxon>
        <taxon>Saccharopolyspora</taxon>
    </lineage>
</organism>
<feature type="binding site" evidence="5">
    <location>
        <position position="73"/>
    </location>
    <ligand>
        <name>Zn(2+)</name>
        <dbReference type="ChEBI" id="CHEBI:29105"/>
    </ligand>
</feature>
<dbReference type="HAMAP" id="MF_00213">
    <property type="entry name" value="HypA_HybF"/>
    <property type="match status" value="1"/>
</dbReference>
<dbReference type="AlphaFoldDB" id="A0A840Q6X5"/>
<comment type="function">
    <text evidence="5">Involved in the maturation of [NiFe] hydrogenases. Required for nickel insertion into the metal center of the hydrogenase.</text>
</comment>
<keyword evidence="4 5" id="KW-0862">Zinc</keyword>
<accession>A0A840Q6X5</accession>
<evidence type="ECO:0000256" key="5">
    <source>
        <dbReference type="HAMAP-Rule" id="MF_00213"/>
    </source>
</evidence>
<feature type="binding site" evidence="5">
    <location>
        <position position="70"/>
    </location>
    <ligand>
        <name>Zn(2+)</name>
        <dbReference type="ChEBI" id="CHEBI:29105"/>
    </ligand>
</feature>
<name>A0A840Q6X5_9PSEU</name>
<dbReference type="RefSeq" id="WP_184722097.1">
    <property type="nucleotide sequence ID" value="NZ_JACHIW010000001.1"/>
</dbReference>
<dbReference type="GO" id="GO:0016151">
    <property type="term" value="F:nickel cation binding"/>
    <property type="evidence" value="ECO:0007669"/>
    <property type="project" value="UniProtKB-UniRule"/>
</dbReference>
<feature type="binding site" evidence="5">
    <location>
        <position position="2"/>
    </location>
    <ligand>
        <name>Ni(2+)</name>
        <dbReference type="ChEBI" id="CHEBI:49786"/>
    </ligand>
</feature>
<dbReference type="InterPro" id="IPR000688">
    <property type="entry name" value="HypA/HybF"/>
</dbReference>
<sequence length="109" mass="11549">MHELGITQSIVDAVLDAIEEPRITRLQLEIGKLSGVVPDSVRFCFDLVASGTALDGARLDIVEPPGRGACRSCGHTCEFDDPIVLCPCGSADVQVRSGRELKITAVDVG</sequence>
<evidence type="ECO:0000256" key="2">
    <source>
        <dbReference type="ARBA" id="ARBA00022596"/>
    </source>
</evidence>
<evidence type="ECO:0000313" key="6">
    <source>
        <dbReference type="EMBL" id="MBB5152573.1"/>
    </source>
</evidence>
<dbReference type="PROSITE" id="PS01249">
    <property type="entry name" value="HYPA"/>
    <property type="match status" value="1"/>
</dbReference>
<dbReference type="GO" id="GO:0051604">
    <property type="term" value="P:protein maturation"/>
    <property type="evidence" value="ECO:0007669"/>
    <property type="project" value="InterPro"/>
</dbReference>